<protein>
    <submittedName>
        <fullName evidence="11">Molybdenum import ATP-binding protein ModC</fullName>
        <ecNumber evidence="11">3.6.3.29</ecNumber>
    </submittedName>
</protein>
<evidence type="ECO:0000256" key="6">
    <source>
        <dbReference type="ARBA" id="ARBA00022967"/>
    </source>
</evidence>
<keyword evidence="11" id="KW-0378">Hydrolase</keyword>
<dbReference type="Pfam" id="PF00005">
    <property type="entry name" value="ABC_tran"/>
    <property type="match status" value="1"/>
</dbReference>
<evidence type="ECO:0000259" key="9">
    <source>
        <dbReference type="PROSITE" id="PS50893"/>
    </source>
</evidence>
<keyword evidence="4" id="KW-0547">Nucleotide-binding</keyword>
<organism evidence="11 12">
    <name type="scientific">Methyloglobulus morosus KoM1</name>
    <dbReference type="NCBI Taxonomy" id="1116472"/>
    <lineage>
        <taxon>Bacteria</taxon>
        <taxon>Pseudomonadati</taxon>
        <taxon>Pseudomonadota</taxon>
        <taxon>Gammaproteobacteria</taxon>
        <taxon>Methylococcales</taxon>
        <taxon>Methylococcaceae</taxon>
        <taxon>Methyloglobulus</taxon>
    </lineage>
</organism>
<evidence type="ECO:0000313" key="12">
    <source>
        <dbReference type="Proteomes" id="UP000017842"/>
    </source>
</evidence>
<dbReference type="EC" id="3.6.3.29" evidence="11"/>
<keyword evidence="7" id="KW-0472">Membrane</keyword>
<dbReference type="InterPro" id="IPR008995">
    <property type="entry name" value="Mo/tungstate-bd_C_term_dom"/>
</dbReference>
<dbReference type="GO" id="GO:0005524">
    <property type="term" value="F:ATP binding"/>
    <property type="evidence" value="ECO:0007669"/>
    <property type="project" value="UniProtKB-KW"/>
</dbReference>
<dbReference type="eggNOG" id="COG4148">
    <property type="taxonomic scope" value="Bacteria"/>
</dbReference>
<dbReference type="GO" id="GO:0015689">
    <property type="term" value="P:molybdate ion transport"/>
    <property type="evidence" value="ECO:0007669"/>
    <property type="project" value="InterPro"/>
</dbReference>
<dbReference type="SUPFAM" id="SSF50331">
    <property type="entry name" value="MOP-like"/>
    <property type="match status" value="1"/>
</dbReference>
<dbReference type="PROSITE" id="PS51866">
    <property type="entry name" value="MOP"/>
    <property type="match status" value="1"/>
</dbReference>
<accession>V5C8F5</accession>
<dbReference type="Proteomes" id="UP000017842">
    <property type="component" value="Unassembled WGS sequence"/>
</dbReference>
<dbReference type="InterPro" id="IPR050334">
    <property type="entry name" value="Molybdenum_import_ModC"/>
</dbReference>
<dbReference type="InterPro" id="IPR003593">
    <property type="entry name" value="AAA+_ATPase"/>
</dbReference>
<reference evidence="11 12" key="1">
    <citation type="journal article" date="2013" name="Genome Announc.">
        <title>Draft Genome Sequence of the Methanotrophic Gammaproteobacterium Methyloglobulus morosus DSM 22980 Strain KoM1.</title>
        <authorList>
            <person name="Poehlein A."/>
            <person name="Deutzmann J.S."/>
            <person name="Daniel R."/>
            <person name="Simeonova D.D."/>
        </authorList>
    </citation>
    <scope>NUCLEOTIDE SEQUENCE [LARGE SCALE GENOMIC DNA]</scope>
    <source>
        <strain evidence="11 12">KoM1</strain>
    </source>
</reference>
<dbReference type="InterPro" id="IPR004606">
    <property type="entry name" value="Mop_domain"/>
</dbReference>
<dbReference type="InterPro" id="IPR003439">
    <property type="entry name" value="ABC_transporter-like_ATP-bd"/>
</dbReference>
<evidence type="ECO:0000256" key="5">
    <source>
        <dbReference type="ARBA" id="ARBA00022840"/>
    </source>
</evidence>
<dbReference type="Gene3D" id="3.40.50.300">
    <property type="entry name" value="P-loop containing nucleotide triphosphate hydrolases"/>
    <property type="match status" value="1"/>
</dbReference>
<dbReference type="InterPro" id="IPR027417">
    <property type="entry name" value="P-loop_NTPase"/>
</dbReference>
<evidence type="ECO:0000256" key="8">
    <source>
        <dbReference type="PROSITE-ProRule" id="PRU01213"/>
    </source>
</evidence>
<dbReference type="InterPro" id="IPR005116">
    <property type="entry name" value="Transp-assoc_OB_typ1"/>
</dbReference>
<name>V5C8F5_9GAMM</name>
<dbReference type="EMBL" id="AYLO01000038">
    <property type="protein sequence ID" value="ESS73008.1"/>
    <property type="molecule type" value="Genomic_DNA"/>
</dbReference>
<dbReference type="PROSITE" id="PS50893">
    <property type="entry name" value="ABC_TRANSPORTER_2"/>
    <property type="match status" value="1"/>
</dbReference>
<keyword evidence="6" id="KW-1278">Translocase</keyword>
<evidence type="ECO:0000259" key="10">
    <source>
        <dbReference type="PROSITE" id="PS51866"/>
    </source>
</evidence>
<evidence type="ECO:0000256" key="1">
    <source>
        <dbReference type="ARBA" id="ARBA00022448"/>
    </source>
</evidence>
<dbReference type="PANTHER" id="PTHR43514">
    <property type="entry name" value="ABC TRANSPORTER I FAMILY MEMBER 10"/>
    <property type="match status" value="1"/>
</dbReference>
<keyword evidence="5 11" id="KW-0067">ATP-binding</keyword>
<dbReference type="RefSeq" id="WP_023493990.1">
    <property type="nucleotide sequence ID" value="NZ_AYLO01000038.1"/>
</dbReference>
<dbReference type="STRING" id="1116472.MGMO_39c00070"/>
<dbReference type="GO" id="GO:0016887">
    <property type="term" value="F:ATP hydrolysis activity"/>
    <property type="evidence" value="ECO:0007669"/>
    <property type="project" value="InterPro"/>
</dbReference>
<dbReference type="Pfam" id="PF03459">
    <property type="entry name" value="TOBE"/>
    <property type="match status" value="1"/>
</dbReference>
<evidence type="ECO:0000256" key="3">
    <source>
        <dbReference type="ARBA" id="ARBA00022505"/>
    </source>
</evidence>
<sequence>MLLEMNVRLRRGNFVLNSQLALDDTNTGLFGKTGAGKSTILGLIAGTIQPQSGRIVLDGKLLFDSRKGIMMPREQRPISAVFQTDITRSTESVYGTLTSAFNRTFAPRRLKLEFLIEILELEAILDCPLIQLSANERKRVTLARALLKSPRLLLLDETFASLGENYRSQLLPLLRRSQDELDLPILYASQSLGEILELTEQLIVMDKGQVLRSGSIGEIAKHTGVLRHLGVRQVDNIIPVTVICHDPSAGTTLAHCNGLHLALRIRPELPVNSQCKVVIRANDVALSRTYMTGISIQNQAKGRICALIDNNDSILVQIDCGWTILAEITRGACQQMALTEGQEVYCLIKTQAIIYLADLDILPHQRIVSYGNNYYYLALENAAANE</sequence>
<proteinExistence type="predicted"/>
<feature type="domain" description="Mop" evidence="10">
    <location>
        <begin position="293"/>
        <end position="357"/>
    </location>
</feature>
<evidence type="ECO:0000256" key="2">
    <source>
        <dbReference type="ARBA" id="ARBA00022475"/>
    </source>
</evidence>
<dbReference type="Gene3D" id="2.40.50.100">
    <property type="match status" value="1"/>
</dbReference>
<dbReference type="PATRIC" id="fig|1116472.3.peg.1143"/>
<gene>
    <name evidence="11" type="primary">modC</name>
    <name evidence="11" type="ORF">MGMO_39c00070</name>
</gene>
<keyword evidence="3 8" id="KW-0500">Molybdenum</keyword>
<dbReference type="SUPFAM" id="SSF52540">
    <property type="entry name" value="P-loop containing nucleoside triphosphate hydrolases"/>
    <property type="match status" value="1"/>
</dbReference>
<keyword evidence="1" id="KW-0813">Transport</keyword>
<evidence type="ECO:0000256" key="7">
    <source>
        <dbReference type="ARBA" id="ARBA00023136"/>
    </source>
</evidence>
<keyword evidence="12" id="KW-1185">Reference proteome</keyword>
<dbReference type="OrthoDB" id="9802264at2"/>
<evidence type="ECO:0000313" key="11">
    <source>
        <dbReference type="EMBL" id="ESS73008.1"/>
    </source>
</evidence>
<dbReference type="SMART" id="SM00382">
    <property type="entry name" value="AAA"/>
    <property type="match status" value="1"/>
</dbReference>
<dbReference type="PANTHER" id="PTHR43514:SF4">
    <property type="entry name" value="ABC TRANSPORTER I FAMILY MEMBER 10"/>
    <property type="match status" value="1"/>
</dbReference>
<feature type="domain" description="ABC transporter" evidence="9">
    <location>
        <begin position="2"/>
        <end position="232"/>
    </location>
</feature>
<keyword evidence="2" id="KW-1003">Cell membrane</keyword>
<comment type="caution">
    <text evidence="11">The sequence shown here is derived from an EMBL/GenBank/DDBJ whole genome shotgun (WGS) entry which is preliminary data.</text>
</comment>
<evidence type="ECO:0000256" key="4">
    <source>
        <dbReference type="ARBA" id="ARBA00022741"/>
    </source>
</evidence>
<dbReference type="AlphaFoldDB" id="V5C8F5"/>